<dbReference type="InterPro" id="IPR020565">
    <property type="entry name" value="ImidazoleglycerP_deHydtase_CS"/>
</dbReference>
<evidence type="ECO:0000256" key="4">
    <source>
        <dbReference type="ARBA" id="ARBA00023102"/>
    </source>
</evidence>
<sequence length="98" mass="10781">MVMDETLVRVVLDLSNRPWLHYRVPVKEQKLGTFDTALSLEFFRAVSQHAGMTLHVDLLHGGNGHHIIEAVFKGFGRALAQATAPLDIEGTLSSKGCL</sequence>
<dbReference type="InterPro" id="IPR000807">
    <property type="entry name" value="ImidazoleglycerolP_deHydtase"/>
</dbReference>
<gene>
    <name evidence="6" type="ORF">DGMP_18320</name>
</gene>
<keyword evidence="3" id="KW-0028">Amino-acid biosynthesis</keyword>
<accession>A0A8D5FMV4</accession>
<organism evidence="6 7">
    <name type="scientific">Desulfomarina profundi</name>
    <dbReference type="NCBI Taxonomy" id="2772557"/>
    <lineage>
        <taxon>Bacteria</taxon>
        <taxon>Pseudomonadati</taxon>
        <taxon>Thermodesulfobacteriota</taxon>
        <taxon>Desulfobulbia</taxon>
        <taxon>Desulfobulbales</taxon>
        <taxon>Desulfobulbaceae</taxon>
        <taxon>Desulfomarina</taxon>
    </lineage>
</organism>
<dbReference type="FunFam" id="3.30.230.40:FF:000001">
    <property type="entry name" value="Imidazoleglycerol-phosphate dehydratase HisB"/>
    <property type="match status" value="1"/>
</dbReference>
<dbReference type="Proteomes" id="UP000826725">
    <property type="component" value="Chromosome"/>
</dbReference>
<protein>
    <recommendedName>
        <fullName evidence="2">Imidazoleglycerol-phosphate dehydratase</fullName>
    </recommendedName>
</protein>
<evidence type="ECO:0000256" key="1">
    <source>
        <dbReference type="ARBA" id="ARBA00005047"/>
    </source>
</evidence>
<dbReference type="PANTHER" id="PTHR23133">
    <property type="entry name" value="IMIDAZOLEGLYCEROL-PHOSPHATE DEHYDRATASE HIS7"/>
    <property type="match status" value="1"/>
</dbReference>
<dbReference type="PROSITE" id="PS00955">
    <property type="entry name" value="IGP_DEHYDRATASE_2"/>
    <property type="match status" value="1"/>
</dbReference>
<dbReference type="PANTHER" id="PTHR23133:SF2">
    <property type="entry name" value="IMIDAZOLEGLYCEROL-PHOSPHATE DEHYDRATASE"/>
    <property type="match status" value="1"/>
</dbReference>
<dbReference type="GO" id="GO:0000105">
    <property type="term" value="P:L-histidine biosynthetic process"/>
    <property type="evidence" value="ECO:0007669"/>
    <property type="project" value="UniProtKB-KW"/>
</dbReference>
<evidence type="ECO:0000313" key="7">
    <source>
        <dbReference type="Proteomes" id="UP000826725"/>
    </source>
</evidence>
<proteinExistence type="predicted"/>
<evidence type="ECO:0000256" key="3">
    <source>
        <dbReference type="ARBA" id="ARBA00022605"/>
    </source>
</evidence>
<reference evidence="6" key="1">
    <citation type="submission" date="2020-09" db="EMBL/GenBank/DDBJ databases">
        <title>Desulfogranum mesoprofundum gen. nov., sp. nov., a novel mesophilic, sulfate-reducing chemolithoautotroph isolated from a deep-sea hydrothermal vent chimney in the Suiyo Seamount.</title>
        <authorList>
            <person name="Hashimoto Y."/>
            <person name="Nakagawa S."/>
        </authorList>
    </citation>
    <scope>NUCLEOTIDE SEQUENCE</scope>
    <source>
        <strain evidence="6">KT2</strain>
    </source>
</reference>
<keyword evidence="5" id="KW-0456">Lyase</keyword>
<dbReference type="KEGG" id="dbk:DGMP_18320"/>
<keyword evidence="4" id="KW-0368">Histidine biosynthesis</keyword>
<evidence type="ECO:0000256" key="2">
    <source>
        <dbReference type="ARBA" id="ARBA00016664"/>
    </source>
</evidence>
<dbReference type="GO" id="GO:0004424">
    <property type="term" value="F:imidazoleglycerol-phosphate dehydratase activity"/>
    <property type="evidence" value="ECO:0007669"/>
    <property type="project" value="InterPro"/>
</dbReference>
<dbReference type="EMBL" id="AP024086">
    <property type="protein sequence ID" value="BCL61139.1"/>
    <property type="molecule type" value="Genomic_DNA"/>
</dbReference>
<evidence type="ECO:0000313" key="6">
    <source>
        <dbReference type="EMBL" id="BCL61139.1"/>
    </source>
</evidence>
<comment type="pathway">
    <text evidence="1">Amino-acid biosynthesis; L-histidine biosynthesis; L-histidine from 5-phospho-alpha-D-ribose 1-diphosphate: step 6/9.</text>
</comment>
<dbReference type="Pfam" id="PF00475">
    <property type="entry name" value="IGPD"/>
    <property type="match status" value="1"/>
</dbReference>
<dbReference type="AlphaFoldDB" id="A0A8D5FMV4"/>
<name>A0A8D5FMV4_9BACT</name>
<keyword evidence="7" id="KW-1185">Reference proteome</keyword>
<evidence type="ECO:0000256" key="5">
    <source>
        <dbReference type="ARBA" id="ARBA00023239"/>
    </source>
</evidence>